<organism evidence="1 2">
    <name type="scientific">Amygdalobacter indicium</name>
    <dbReference type="NCBI Taxonomy" id="3029272"/>
    <lineage>
        <taxon>Bacteria</taxon>
        <taxon>Bacillati</taxon>
        <taxon>Bacillota</taxon>
        <taxon>Clostridia</taxon>
        <taxon>Eubacteriales</taxon>
        <taxon>Oscillospiraceae</taxon>
        <taxon>Amygdalobacter</taxon>
    </lineage>
</organism>
<dbReference type="Pfam" id="PF08282">
    <property type="entry name" value="Hydrolase_3"/>
    <property type="match status" value="1"/>
</dbReference>
<evidence type="ECO:0000313" key="1">
    <source>
        <dbReference type="EMBL" id="WEG35857.1"/>
    </source>
</evidence>
<dbReference type="GO" id="GO:0016787">
    <property type="term" value="F:hydrolase activity"/>
    <property type="evidence" value="ECO:0007669"/>
    <property type="project" value="UniProtKB-KW"/>
</dbReference>
<protein>
    <submittedName>
        <fullName evidence="1">HAD family hydrolase</fullName>
    </submittedName>
</protein>
<accession>A0ABY8C5J5</accession>
<keyword evidence="1" id="KW-0378">Hydrolase</keyword>
<dbReference type="RefSeq" id="WP_315571928.1">
    <property type="nucleotide sequence ID" value="NZ_CP118868.1"/>
</dbReference>
<evidence type="ECO:0000313" key="2">
    <source>
        <dbReference type="Proteomes" id="UP001220478"/>
    </source>
</evidence>
<dbReference type="Gene3D" id="3.40.50.1000">
    <property type="entry name" value="HAD superfamily/HAD-like"/>
    <property type="match status" value="2"/>
</dbReference>
<dbReference type="Proteomes" id="UP001220478">
    <property type="component" value="Chromosome"/>
</dbReference>
<reference evidence="1 2" key="1">
    <citation type="submission" date="2023-02" db="EMBL/GenBank/DDBJ databases">
        <title>Novel Oscillospiraceae bacterial genomes.</title>
        <authorList>
            <person name="Srinivasan S."/>
            <person name="Austin M.N."/>
            <person name="Fiedler T.L."/>
            <person name="Strenk S.M."/>
            <person name="Agnew K.J."/>
            <person name="Nagana Gowda G.A."/>
            <person name="Raftery D."/>
            <person name="Beamer M.A."/>
            <person name="Achilles S.L."/>
            <person name="Wiesenfeld H.C."/>
            <person name="Fredricks D.N."/>
            <person name="Hillier S.L."/>
        </authorList>
    </citation>
    <scope>NUCLEOTIDE SEQUENCE [LARGE SCALE GENOMIC DNA]</scope>
    <source>
        <strain evidence="1 2">CHIC02 1186E3-8</strain>
    </source>
</reference>
<dbReference type="SUPFAM" id="SSF56784">
    <property type="entry name" value="HAD-like"/>
    <property type="match status" value="1"/>
</dbReference>
<keyword evidence="2" id="KW-1185">Reference proteome</keyword>
<dbReference type="InterPro" id="IPR023214">
    <property type="entry name" value="HAD_sf"/>
</dbReference>
<sequence length="338" mass="37586">MRISPEKLLPPLQKIDLITCDIDGTLLSNKGLADENLDILADFIRRHNIPFTIASGRSLEGLTKVAHRLQLADYPLIGDNGAVVYSNVTDAEILYEELLFAPQTGTAVAQLTAAYGPHLEKLILPHTFSSNMNTQTGEAALAPQKYSVDLLKAIYIYKVLRFAAANNIASSYASSHRERAFAPHALWEVEYLTDDLATTYVPLDFAAFSRLPVYKIFLLTDEKHSEQKEVFDQISAWLAPLAQELNIIRYGSYMLDIMLKNVDKSKGVIFLQKHSPYRHIAAIGDALNDLGMLKAADISGCVANAQAELFAWTDFHASGSYNAGVLEFLEFLLRENYL</sequence>
<dbReference type="PANTHER" id="PTHR10000:SF8">
    <property type="entry name" value="HAD SUPERFAMILY HYDROLASE-LIKE, TYPE 3"/>
    <property type="match status" value="1"/>
</dbReference>
<dbReference type="EMBL" id="CP118868">
    <property type="protein sequence ID" value="WEG35857.1"/>
    <property type="molecule type" value="Genomic_DNA"/>
</dbReference>
<dbReference type="InterPro" id="IPR036412">
    <property type="entry name" value="HAD-like_sf"/>
</dbReference>
<dbReference type="PROSITE" id="PS01228">
    <property type="entry name" value="COF_1"/>
    <property type="match status" value="1"/>
</dbReference>
<proteinExistence type="predicted"/>
<name>A0ABY8C5J5_9FIRM</name>
<gene>
    <name evidence="1" type="ORF">PYS61_01440</name>
</gene>
<dbReference type="PANTHER" id="PTHR10000">
    <property type="entry name" value="PHOSPHOSERINE PHOSPHATASE"/>
    <property type="match status" value="1"/>
</dbReference>